<dbReference type="EMBL" id="CP001110">
    <property type="protein sequence ID" value="ACF44489.1"/>
    <property type="molecule type" value="Genomic_DNA"/>
</dbReference>
<dbReference type="NCBIfam" id="TIGR01784">
    <property type="entry name" value="T_den_put_tspse"/>
    <property type="match status" value="1"/>
</dbReference>
<dbReference type="HOGENOM" id="CLU_057504_2_0_10"/>
<proteinExistence type="predicted"/>
<accession>B4SE70</accession>
<dbReference type="Proteomes" id="UP000002724">
    <property type="component" value="Chromosome"/>
</dbReference>
<organism evidence="1 2">
    <name type="scientific">Pelodictyon phaeoclathratiforme (strain DSM 5477 / BU-1)</name>
    <dbReference type="NCBI Taxonomy" id="324925"/>
    <lineage>
        <taxon>Bacteria</taxon>
        <taxon>Pseudomonadati</taxon>
        <taxon>Chlorobiota</taxon>
        <taxon>Chlorobiia</taxon>
        <taxon>Chlorobiales</taxon>
        <taxon>Chlorobiaceae</taxon>
        <taxon>Chlorobium/Pelodictyon group</taxon>
        <taxon>Pelodictyon</taxon>
    </lineage>
</organism>
<reference evidence="1 2" key="1">
    <citation type="submission" date="2008-06" db="EMBL/GenBank/DDBJ databases">
        <title>Complete sequence of Pelodictyon phaeoclathratiforme BU-1.</title>
        <authorList>
            <consortium name="US DOE Joint Genome Institute"/>
            <person name="Lucas S."/>
            <person name="Copeland A."/>
            <person name="Lapidus A."/>
            <person name="Glavina del Rio T."/>
            <person name="Dalin E."/>
            <person name="Tice H."/>
            <person name="Bruce D."/>
            <person name="Goodwin L."/>
            <person name="Pitluck S."/>
            <person name="Schmutz J."/>
            <person name="Larimer F."/>
            <person name="Land M."/>
            <person name="Hauser L."/>
            <person name="Kyrpides N."/>
            <person name="Mikhailova N."/>
            <person name="Liu Z."/>
            <person name="Li T."/>
            <person name="Zhao F."/>
            <person name="Overmann J."/>
            <person name="Bryant D.A."/>
            <person name="Richardson P."/>
        </authorList>
    </citation>
    <scope>NUCLEOTIDE SEQUENCE [LARGE SCALE GENOMIC DNA]</scope>
    <source>
        <strain evidence="2">DSM 5477 / BU-1</strain>
    </source>
</reference>
<dbReference type="PANTHER" id="PTHR41317">
    <property type="entry name" value="PD-(D_E)XK NUCLEASE FAMILY TRANSPOSASE"/>
    <property type="match status" value="1"/>
</dbReference>
<dbReference type="STRING" id="324925.Ppha_2294"/>
<gene>
    <name evidence="1" type="ordered locus">Ppha_2294</name>
</gene>
<dbReference type="AlphaFoldDB" id="B4SE70"/>
<keyword evidence="2" id="KW-1185">Reference proteome</keyword>
<dbReference type="PANTHER" id="PTHR41317:SF1">
    <property type="entry name" value="PD-(D_E)XK NUCLEASE FAMILY TRANSPOSASE"/>
    <property type="match status" value="1"/>
</dbReference>
<evidence type="ECO:0000313" key="2">
    <source>
        <dbReference type="Proteomes" id="UP000002724"/>
    </source>
</evidence>
<dbReference type="Pfam" id="PF12784">
    <property type="entry name" value="PDDEXK_2"/>
    <property type="match status" value="1"/>
</dbReference>
<dbReference type="eggNOG" id="COG5464">
    <property type="taxonomic scope" value="Bacteria"/>
</dbReference>
<protein>
    <recommendedName>
        <fullName evidence="3">Rpn family recombination-promoting nuclease/putative transposase</fullName>
    </recommendedName>
</protein>
<name>B4SE70_PELPB</name>
<dbReference type="InterPro" id="IPR010106">
    <property type="entry name" value="RpnA"/>
</dbReference>
<evidence type="ECO:0008006" key="3">
    <source>
        <dbReference type="Google" id="ProtNLM"/>
    </source>
</evidence>
<evidence type="ECO:0000313" key="1">
    <source>
        <dbReference type="EMBL" id="ACF44489.1"/>
    </source>
</evidence>
<sequence length="276" mass="32063">MKRLLRSKANFEILEGFLSELLGEDILVLDILESESNKERRSDKFNRVDLKVKNRKGEIIIIEVQFERELDYLQRMLYGTSRVITEHQKEGEAYAKLVKVISVNILYFDLGHGTDYIYHGTTSFTGTHDHDKLQLNISQQKQFGKSQINHIYPEYYLIRINNFNRMATTSLDEWIYFLKNEEIKDEFKAKGIQKAKQSFSLMSMPEEEQLAYARYQDDLRYEASLVESNYGLGRMEGKEEGRIEGKLEVANRLVEKGMSAEEAAAVAGIDAELLRH</sequence>
<dbReference type="KEGG" id="pph:Ppha_2294"/>